<dbReference type="InterPro" id="IPR007498">
    <property type="entry name" value="PqiA-like"/>
</dbReference>
<keyword evidence="1" id="KW-0472">Membrane</keyword>
<feature type="transmembrane region" description="Helical" evidence="1">
    <location>
        <begin position="107"/>
        <end position="136"/>
    </location>
</feature>
<evidence type="ECO:0000256" key="1">
    <source>
        <dbReference type="SAM" id="Phobius"/>
    </source>
</evidence>
<keyword evidence="1" id="KW-0812">Transmembrane</keyword>
<gene>
    <name evidence="2" type="ORF">ACFSSA_15610</name>
</gene>
<keyword evidence="1" id="KW-1133">Transmembrane helix</keyword>
<evidence type="ECO:0000313" key="3">
    <source>
        <dbReference type="Proteomes" id="UP001597375"/>
    </source>
</evidence>
<reference evidence="3" key="1">
    <citation type="journal article" date="2019" name="Int. J. Syst. Evol. Microbiol.">
        <title>The Global Catalogue of Microorganisms (GCM) 10K type strain sequencing project: providing services to taxonomists for standard genome sequencing and annotation.</title>
        <authorList>
            <consortium name="The Broad Institute Genomics Platform"/>
            <consortium name="The Broad Institute Genome Sequencing Center for Infectious Disease"/>
            <person name="Wu L."/>
            <person name="Ma J."/>
        </authorList>
    </citation>
    <scope>NUCLEOTIDE SEQUENCE [LARGE SCALE GENOMIC DNA]</scope>
    <source>
        <strain evidence="3">CGMCC 4.7106</strain>
    </source>
</reference>
<protein>
    <submittedName>
        <fullName evidence="2">Paraquat-inducible protein A</fullName>
    </submittedName>
</protein>
<feature type="transmembrane region" description="Helical" evidence="1">
    <location>
        <begin position="60"/>
        <end position="81"/>
    </location>
</feature>
<keyword evidence="3" id="KW-1185">Reference proteome</keyword>
<accession>A0ABW5DAT2</accession>
<evidence type="ECO:0000313" key="2">
    <source>
        <dbReference type="EMBL" id="MFD2258107.1"/>
    </source>
</evidence>
<dbReference type="Proteomes" id="UP001597375">
    <property type="component" value="Unassembled WGS sequence"/>
</dbReference>
<feature type="transmembrane region" description="Helical" evidence="1">
    <location>
        <begin position="183"/>
        <end position="202"/>
    </location>
</feature>
<dbReference type="EMBL" id="JBHUIT010000034">
    <property type="protein sequence ID" value="MFD2258107.1"/>
    <property type="molecule type" value="Genomic_DNA"/>
</dbReference>
<comment type="caution">
    <text evidence="2">The sequence shown here is derived from an EMBL/GenBank/DDBJ whole genome shotgun (WGS) entry which is preliminary data.</text>
</comment>
<sequence>MRTRLSILSWPKPKGGPHYAICHFCDTIHVAEPIPEGTSARCTCCGATLFQNRPASLVRVTAFSLTALLLMVFVHTAPFIYMDAASIRTALTLPSAAWTLAHEGAPIVGIGVALFTIVAPLVLAGGLVYVCGPLMFGRKAPGAIFVTAWMSRTEPWNMIEVFLLGVLVSLLKLGHLAELHFGLGFWAFTALMFCMAAAVAAIDKRELWDRLEVAGSK</sequence>
<feature type="transmembrane region" description="Helical" evidence="1">
    <location>
        <begin position="157"/>
        <end position="177"/>
    </location>
</feature>
<dbReference type="Pfam" id="PF04403">
    <property type="entry name" value="PqiA"/>
    <property type="match status" value="1"/>
</dbReference>
<name>A0ABW5DAT2_9BACT</name>
<proteinExistence type="predicted"/>
<organism evidence="2 3">
    <name type="scientific">Luteolibacter algae</name>
    <dbReference type="NCBI Taxonomy" id="454151"/>
    <lineage>
        <taxon>Bacteria</taxon>
        <taxon>Pseudomonadati</taxon>
        <taxon>Verrucomicrobiota</taxon>
        <taxon>Verrucomicrobiia</taxon>
        <taxon>Verrucomicrobiales</taxon>
        <taxon>Verrucomicrobiaceae</taxon>
        <taxon>Luteolibacter</taxon>
    </lineage>
</organism>
<dbReference type="RefSeq" id="WP_386821549.1">
    <property type="nucleotide sequence ID" value="NZ_JBHUIT010000034.1"/>
</dbReference>